<protein>
    <submittedName>
        <fullName evidence="1">Uncharacterized protein</fullName>
    </submittedName>
</protein>
<reference evidence="1" key="1">
    <citation type="submission" date="2022-12" db="EMBL/GenBank/DDBJ databases">
        <title>Chromosome-level genome assembly of the bean flower thrips Megalurothrips usitatus.</title>
        <authorList>
            <person name="Ma L."/>
            <person name="Liu Q."/>
            <person name="Li H."/>
            <person name="Cai W."/>
        </authorList>
    </citation>
    <scope>NUCLEOTIDE SEQUENCE</scope>
    <source>
        <strain evidence="1">Cailab_2022a</strain>
    </source>
</reference>
<evidence type="ECO:0000313" key="1">
    <source>
        <dbReference type="EMBL" id="KAJ1519244.1"/>
    </source>
</evidence>
<dbReference type="PANTHER" id="PTHR31912:SF35">
    <property type="entry name" value="C2H2-TYPE DOMAIN-CONTAINING PROTEIN"/>
    <property type="match status" value="1"/>
</dbReference>
<sequence length="199" mass="23048">MLAVSFRAVKYRRSPFNSGITRFHVSTPAMPPCIAHDLFEGILKNVLPRIMKYFILENEWFDLPTLNRRIRAFKCKGSDALDPPKPYKSLDSLSGNAVQNWNHLRLLPFIIGDLIEDPDDEVWQVLLNLKEIVEYTTAPKISMVQVAYLKHLIRSFIDSLKRLEGVFPKCLIPKVHFLCHYPDLIAVFGPLIRQFTQIR</sequence>
<evidence type="ECO:0000313" key="2">
    <source>
        <dbReference type="Proteomes" id="UP001075354"/>
    </source>
</evidence>
<dbReference type="Proteomes" id="UP001075354">
    <property type="component" value="Unassembled WGS sequence"/>
</dbReference>
<dbReference type="PANTHER" id="PTHR31912">
    <property type="entry name" value="IP13529P"/>
    <property type="match status" value="1"/>
</dbReference>
<proteinExistence type="predicted"/>
<comment type="caution">
    <text evidence="1">The sequence shown here is derived from an EMBL/GenBank/DDBJ whole genome shotgun (WGS) entry which is preliminary data.</text>
</comment>
<name>A0AAV7X3C6_9NEOP</name>
<dbReference type="EMBL" id="JAPTSV010000069">
    <property type="protein sequence ID" value="KAJ1519244.1"/>
    <property type="molecule type" value="Genomic_DNA"/>
</dbReference>
<accession>A0AAV7X3C6</accession>
<gene>
    <name evidence="1" type="ORF">ONE63_011263</name>
</gene>
<dbReference type="AlphaFoldDB" id="A0AAV7X3C6"/>
<organism evidence="1 2">
    <name type="scientific">Megalurothrips usitatus</name>
    <name type="common">bean blossom thrips</name>
    <dbReference type="NCBI Taxonomy" id="439358"/>
    <lineage>
        <taxon>Eukaryota</taxon>
        <taxon>Metazoa</taxon>
        <taxon>Ecdysozoa</taxon>
        <taxon>Arthropoda</taxon>
        <taxon>Hexapoda</taxon>
        <taxon>Insecta</taxon>
        <taxon>Pterygota</taxon>
        <taxon>Neoptera</taxon>
        <taxon>Paraneoptera</taxon>
        <taxon>Thysanoptera</taxon>
        <taxon>Terebrantia</taxon>
        <taxon>Thripoidea</taxon>
        <taxon>Thripidae</taxon>
        <taxon>Megalurothrips</taxon>
    </lineage>
</organism>
<keyword evidence="2" id="KW-1185">Reference proteome</keyword>